<dbReference type="InterPro" id="IPR011051">
    <property type="entry name" value="RmlC_Cupin_sf"/>
</dbReference>
<name>A0A3F3NPJ0_ENTFC</name>
<dbReference type="EMBL" id="LEQJ01000005">
    <property type="protein sequence ID" value="RBS33335.1"/>
    <property type="molecule type" value="Genomic_DNA"/>
</dbReference>
<dbReference type="SUPFAM" id="SSF46689">
    <property type="entry name" value="Homeodomain-like"/>
    <property type="match status" value="1"/>
</dbReference>
<dbReference type="Gene3D" id="2.60.120.10">
    <property type="entry name" value="Jelly Rolls"/>
    <property type="match status" value="1"/>
</dbReference>
<gene>
    <name evidence="5" type="ORF">EB12_00935</name>
</gene>
<feature type="domain" description="HTH araC/xylS-type" evidence="4">
    <location>
        <begin position="225"/>
        <end position="322"/>
    </location>
</feature>
<evidence type="ECO:0000259" key="4">
    <source>
        <dbReference type="PROSITE" id="PS01124"/>
    </source>
</evidence>
<dbReference type="SMART" id="SM00342">
    <property type="entry name" value="HTH_ARAC"/>
    <property type="match status" value="1"/>
</dbReference>
<keyword evidence="3" id="KW-0804">Transcription</keyword>
<dbReference type="InterPro" id="IPR003313">
    <property type="entry name" value="AraC-bd"/>
</dbReference>
<dbReference type="InterPro" id="IPR009057">
    <property type="entry name" value="Homeodomain-like_sf"/>
</dbReference>
<dbReference type="SUPFAM" id="SSF51182">
    <property type="entry name" value="RmlC-like cupins"/>
    <property type="match status" value="1"/>
</dbReference>
<dbReference type="Pfam" id="PF02311">
    <property type="entry name" value="AraC_binding"/>
    <property type="match status" value="1"/>
</dbReference>
<dbReference type="PROSITE" id="PS01124">
    <property type="entry name" value="HTH_ARAC_FAMILY_2"/>
    <property type="match status" value="1"/>
</dbReference>
<evidence type="ECO:0000313" key="5">
    <source>
        <dbReference type="EMBL" id="RBS33335.1"/>
    </source>
</evidence>
<dbReference type="GO" id="GO:0043565">
    <property type="term" value="F:sequence-specific DNA binding"/>
    <property type="evidence" value="ECO:0007669"/>
    <property type="project" value="InterPro"/>
</dbReference>
<evidence type="ECO:0000256" key="3">
    <source>
        <dbReference type="ARBA" id="ARBA00023163"/>
    </source>
</evidence>
<dbReference type="Proteomes" id="UP000253144">
    <property type="component" value="Unassembled WGS sequence"/>
</dbReference>
<accession>A0A3F3NPJ0</accession>
<organism evidence="5 6">
    <name type="scientific">Enterococcus faecium</name>
    <name type="common">Streptococcus faecium</name>
    <dbReference type="NCBI Taxonomy" id="1352"/>
    <lineage>
        <taxon>Bacteria</taxon>
        <taxon>Bacillati</taxon>
        <taxon>Bacillota</taxon>
        <taxon>Bacilli</taxon>
        <taxon>Lactobacillales</taxon>
        <taxon>Enterococcaceae</taxon>
        <taxon>Enterococcus</taxon>
    </lineage>
</organism>
<reference evidence="5 6" key="1">
    <citation type="submission" date="2015-06" db="EMBL/GenBank/DDBJ databases">
        <title>The Genome Sequence of Enterococcus faecium 131EA1.</title>
        <authorList>
            <consortium name="The Broad Institute Genomics Platform"/>
            <consortium name="The Broad Institute Genome Sequencing Center for Infectious Disease"/>
            <person name="Earl A.M."/>
            <person name="Van Tyne D."/>
            <person name="Lebreton F."/>
            <person name="Saavedra J.T."/>
            <person name="Gilmore M.S."/>
            <person name="Manson Mcguire A."/>
            <person name="Clock S."/>
            <person name="Crupain M."/>
            <person name="Rangan U."/>
            <person name="Young S."/>
            <person name="Abouelleil A."/>
            <person name="Cao P."/>
            <person name="Chapman S.B."/>
            <person name="Griggs A."/>
            <person name="Priest M."/>
            <person name="Shea T."/>
            <person name="Wortman J."/>
            <person name="Nusbaum C."/>
            <person name="Birren B."/>
        </authorList>
    </citation>
    <scope>NUCLEOTIDE SEQUENCE [LARGE SCALE GENOMIC DNA]</scope>
    <source>
        <strain evidence="5 6">131EA1</strain>
    </source>
</reference>
<dbReference type="AlphaFoldDB" id="A0A3F3NPJ0"/>
<evidence type="ECO:0000313" key="6">
    <source>
        <dbReference type="Proteomes" id="UP000253144"/>
    </source>
</evidence>
<dbReference type="InterPro" id="IPR018060">
    <property type="entry name" value="HTH_AraC"/>
</dbReference>
<protein>
    <submittedName>
        <fullName evidence="5">AraC family transcriptional regulator</fullName>
    </submittedName>
</protein>
<dbReference type="PANTHER" id="PTHR43280">
    <property type="entry name" value="ARAC-FAMILY TRANSCRIPTIONAL REGULATOR"/>
    <property type="match status" value="1"/>
</dbReference>
<keyword evidence="2" id="KW-0238">DNA-binding</keyword>
<dbReference type="GO" id="GO:0003700">
    <property type="term" value="F:DNA-binding transcription factor activity"/>
    <property type="evidence" value="ECO:0007669"/>
    <property type="project" value="InterPro"/>
</dbReference>
<dbReference type="Gene3D" id="1.10.10.60">
    <property type="entry name" value="Homeodomain-like"/>
    <property type="match status" value="2"/>
</dbReference>
<proteinExistence type="predicted"/>
<comment type="caution">
    <text evidence="5">The sequence shown here is derived from an EMBL/GenBank/DDBJ whole genome shotgun (WGS) entry which is preliminary data.</text>
</comment>
<evidence type="ECO:0000256" key="2">
    <source>
        <dbReference type="ARBA" id="ARBA00023125"/>
    </source>
</evidence>
<dbReference type="InterPro" id="IPR014710">
    <property type="entry name" value="RmlC-like_jellyroll"/>
</dbReference>
<sequence>MELAELDIFLRNEESIETLQREQGMNINDLNLAYHLQTPPKIHRGDLFQQGNIHISKHRRYAEVPEHTHDFVEINYMYSGTCLQIINGERIEMEESDVVIIDKEATQRIEYTGQEDILINILLKEETLSTEILNHLASTNNLLSSFLINASKEKGEHTQFIHFRGGKTSRLTHLIENMLLIYFDTYSHKIRSLNLYTSLLLIELTHLLEQQSFSSADGCAENEMLRVLDYIDKHFTSCTLKETAAHFGYNPVYLSNKLKMYFDASFQELVLKKKFDFALELIQETSFSLEEIANRIGYKQTTSLFKLFKKYSTCTPNEWRNKH</sequence>
<evidence type="ECO:0000256" key="1">
    <source>
        <dbReference type="ARBA" id="ARBA00023015"/>
    </source>
</evidence>
<keyword evidence="1" id="KW-0805">Transcription regulation</keyword>
<dbReference type="PANTHER" id="PTHR43280:SF28">
    <property type="entry name" value="HTH-TYPE TRANSCRIPTIONAL ACTIVATOR RHAS"/>
    <property type="match status" value="1"/>
</dbReference>
<dbReference type="Pfam" id="PF12833">
    <property type="entry name" value="HTH_18"/>
    <property type="match status" value="1"/>
</dbReference>